<dbReference type="OrthoDB" id="3172674at2"/>
<feature type="domain" description="N-acetyltransferase" evidence="1">
    <location>
        <begin position="1"/>
        <end position="152"/>
    </location>
</feature>
<gene>
    <name evidence="3" type="ORF">AT727_14665</name>
    <name evidence="2" type="ORF">DPCES_0181</name>
</gene>
<dbReference type="Proteomes" id="UP000054623">
    <property type="component" value="Unassembled WGS sequence"/>
</dbReference>
<protein>
    <submittedName>
        <fullName evidence="2 3">Acetyltransferase</fullName>
        <ecNumber evidence="2">2.3.1.-</ecNumber>
    </submittedName>
</protein>
<dbReference type="PATRIC" id="fig|49338.4.peg.193"/>
<evidence type="ECO:0000259" key="1">
    <source>
        <dbReference type="PROSITE" id="PS51186"/>
    </source>
</evidence>
<reference evidence="3 4" key="2">
    <citation type="submission" date="2015-12" db="EMBL/GenBank/DDBJ databases">
        <title>Draft Genome Sequence of Desulfitobacterium hafniense Strain DH, a Sulfate-reducing Bacterium Isolated from Paddy Soils.</title>
        <authorList>
            <person name="Bao P."/>
            <person name="Zhang X."/>
            <person name="Li G."/>
        </authorList>
    </citation>
    <scope>NUCLEOTIDE SEQUENCE [LARGE SCALE GENOMIC DNA]</scope>
    <source>
        <strain evidence="3 4">DH</strain>
    </source>
</reference>
<sequence length="271" mass="30621">MEFKRVTLDNLASEHICCALTDQKGESSVASKKAWLSQRLGEGLVFDKLDVRGKVFIEYIPAEKAWCPITADHYLFINCFWVSGQYKGQGYANLLLERCLADAKAKGKQGLVVLSAEKKMPFLSDPKYLKYKGFQIADQAPPYYELLYLPFSPQANVPQFKACVKSGRTDEEGWVVYYTNQCPHTDKYVPILVDHLKSKKLAIKAIKIETTEQAQKAPNPFTTYALFYNGQFITNEILTAKSFDKLLIKTNLYPPTVPPSPSEYPAPLQRG</sequence>
<evidence type="ECO:0000313" key="4">
    <source>
        <dbReference type="Proteomes" id="UP000054623"/>
    </source>
</evidence>
<proteinExistence type="predicted"/>
<dbReference type="RefSeq" id="WP_005815081.1">
    <property type="nucleotide sequence ID" value="NZ_CABKQQ010000054.1"/>
</dbReference>
<dbReference type="CDD" id="cd04301">
    <property type="entry name" value="NAT_SF"/>
    <property type="match status" value="1"/>
</dbReference>
<dbReference type="InterPro" id="IPR025685">
    <property type="entry name" value="YoaP-like_dom"/>
</dbReference>
<dbReference type="EMBL" id="LK996017">
    <property type="protein sequence ID" value="CDX00068.1"/>
    <property type="molecule type" value="Genomic_DNA"/>
</dbReference>
<organism evidence="2">
    <name type="scientific">Desulfitobacterium hafniense</name>
    <name type="common">Desulfitobacterium frappieri</name>
    <dbReference type="NCBI Taxonomy" id="49338"/>
    <lineage>
        <taxon>Bacteria</taxon>
        <taxon>Bacillati</taxon>
        <taxon>Bacillota</taxon>
        <taxon>Clostridia</taxon>
        <taxon>Eubacteriales</taxon>
        <taxon>Desulfitobacteriaceae</taxon>
        <taxon>Desulfitobacterium</taxon>
    </lineage>
</organism>
<dbReference type="PROSITE" id="PS51186">
    <property type="entry name" value="GNAT"/>
    <property type="match status" value="1"/>
</dbReference>
<dbReference type="InterPro" id="IPR000182">
    <property type="entry name" value="GNAT_dom"/>
</dbReference>
<accession>A0A098AUJ1</accession>
<dbReference type="GO" id="GO:0016747">
    <property type="term" value="F:acyltransferase activity, transferring groups other than amino-acyl groups"/>
    <property type="evidence" value="ECO:0007669"/>
    <property type="project" value="InterPro"/>
</dbReference>
<keyword evidence="2" id="KW-0808">Transferase</keyword>
<dbReference type="Pfam" id="PF00583">
    <property type="entry name" value="Acetyltransf_1"/>
    <property type="match status" value="1"/>
</dbReference>
<evidence type="ECO:0000313" key="2">
    <source>
        <dbReference type="EMBL" id="CDX00068.1"/>
    </source>
</evidence>
<dbReference type="SUPFAM" id="SSF55729">
    <property type="entry name" value="Acyl-CoA N-acyltransferases (Nat)"/>
    <property type="match status" value="1"/>
</dbReference>
<dbReference type="EC" id="2.3.1.-" evidence="2"/>
<dbReference type="Pfam" id="PF14268">
    <property type="entry name" value="YoaP"/>
    <property type="match status" value="1"/>
</dbReference>
<name>A0A098AUJ1_DESHA</name>
<evidence type="ECO:0000313" key="3">
    <source>
        <dbReference type="EMBL" id="KTE93251.1"/>
    </source>
</evidence>
<dbReference type="AlphaFoldDB" id="A0A098AUJ1"/>
<dbReference type="Gene3D" id="3.40.630.30">
    <property type="match status" value="1"/>
</dbReference>
<reference evidence="2" key="1">
    <citation type="submission" date="2014-07" db="EMBL/GenBank/DDBJ databases">
        <authorList>
            <person name="Hornung V.Bastian."/>
        </authorList>
    </citation>
    <scope>NUCLEOTIDE SEQUENCE</scope>
    <source>
        <strain evidence="2">PCE-S</strain>
    </source>
</reference>
<keyword evidence="2" id="KW-0012">Acyltransferase</keyword>
<dbReference type="InterPro" id="IPR016181">
    <property type="entry name" value="Acyl_CoA_acyltransferase"/>
</dbReference>
<dbReference type="EMBL" id="LOCK01000002">
    <property type="protein sequence ID" value="KTE93251.1"/>
    <property type="molecule type" value="Genomic_DNA"/>
</dbReference>